<protein>
    <submittedName>
        <fullName evidence="7">Threonine/homoserine/homoserine lactone efflux protein</fullName>
    </submittedName>
</protein>
<dbReference type="PANTHER" id="PTHR30086:SF20">
    <property type="entry name" value="ARGININE EXPORTER PROTEIN ARGO-RELATED"/>
    <property type="match status" value="1"/>
</dbReference>
<proteinExistence type="predicted"/>
<evidence type="ECO:0000313" key="7">
    <source>
        <dbReference type="EMBL" id="SDL87378.1"/>
    </source>
</evidence>
<evidence type="ECO:0000256" key="2">
    <source>
        <dbReference type="ARBA" id="ARBA00022475"/>
    </source>
</evidence>
<sequence>MLEVLLKGIGIGFAIAAPVGPIGLLCIRRTLMDGRAAGLATGLGAATADGVYGLMVAAGFAATGMLVSYANPLAIAGGVLVAILGGMSLKGVFTTPNASELQPAGNGRPYRGVAVAWATTFFLTLSNPMTILAFVGMVAALGSAASGNPAAPYWLVMGVFTGSALWWLLLVHLALIAGSRMNPSATRWLDFASGSVLLVWGLWIAGGTLIN</sequence>
<dbReference type="RefSeq" id="WP_093164689.1">
    <property type="nucleotide sequence ID" value="NZ_FNEK01000125.1"/>
</dbReference>
<evidence type="ECO:0000256" key="6">
    <source>
        <dbReference type="SAM" id="Phobius"/>
    </source>
</evidence>
<dbReference type="Pfam" id="PF01810">
    <property type="entry name" value="LysE"/>
    <property type="match status" value="1"/>
</dbReference>
<feature type="transmembrane region" description="Helical" evidence="6">
    <location>
        <begin position="153"/>
        <end position="176"/>
    </location>
</feature>
<dbReference type="EMBL" id="FNEK01000125">
    <property type="protein sequence ID" value="SDL87378.1"/>
    <property type="molecule type" value="Genomic_DNA"/>
</dbReference>
<evidence type="ECO:0000256" key="3">
    <source>
        <dbReference type="ARBA" id="ARBA00022692"/>
    </source>
</evidence>
<keyword evidence="3 6" id="KW-0812">Transmembrane</keyword>
<comment type="subcellular location">
    <subcellularLocation>
        <location evidence="1">Cell membrane</location>
        <topology evidence="1">Multi-pass membrane protein</topology>
    </subcellularLocation>
</comment>
<dbReference type="GO" id="GO:0015171">
    <property type="term" value="F:amino acid transmembrane transporter activity"/>
    <property type="evidence" value="ECO:0007669"/>
    <property type="project" value="TreeGrafter"/>
</dbReference>
<reference evidence="7 8" key="1">
    <citation type="submission" date="2016-10" db="EMBL/GenBank/DDBJ databases">
        <authorList>
            <person name="de Groot N.N."/>
        </authorList>
    </citation>
    <scope>NUCLEOTIDE SEQUENCE [LARGE SCALE GENOMIC DNA]</scope>
    <source>
        <strain evidence="7 8">DSM 25294</strain>
    </source>
</reference>
<keyword evidence="2" id="KW-1003">Cell membrane</keyword>
<dbReference type="AlphaFoldDB" id="A0A1G9NLA8"/>
<evidence type="ECO:0000313" key="8">
    <source>
        <dbReference type="Proteomes" id="UP000199382"/>
    </source>
</evidence>
<evidence type="ECO:0000256" key="1">
    <source>
        <dbReference type="ARBA" id="ARBA00004651"/>
    </source>
</evidence>
<dbReference type="STRING" id="571298.SAMN04488026_11252"/>
<dbReference type="Proteomes" id="UP000199382">
    <property type="component" value="Unassembled WGS sequence"/>
</dbReference>
<accession>A0A1G9NLA8</accession>
<organism evidence="7 8">
    <name type="scientific">Aliiruegeria lutimaris</name>
    <dbReference type="NCBI Taxonomy" id="571298"/>
    <lineage>
        <taxon>Bacteria</taxon>
        <taxon>Pseudomonadati</taxon>
        <taxon>Pseudomonadota</taxon>
        <taxon>Alphaproteobacteria</taxon>
        <taxon>Rhodobacterales</taxon>
        <taxon>Roseobacteraceae</taxon>
        <taxon>Aliiruegeria</taxon>
    </lineage>
</organism>
<keyword evidence="5 6" id="KW-0472">Membrane</keyword>
<evidence type="ECO:0000256" key="4">
    <source>
        <dbReference type="ARBA" id="ARBA00022989"/>
    </source>
</evidence>
<dbReference type="InterPro" id="IPR001123">
    <property type="entry name" value="LeuE-type"/>
</dbReference>
<name>A0A1G9NLA8_9RHOB</name>
<feature type="transmembrane region" description="Helical" evidence="6">
    <location>
        <begin position="114"/>
        <end position="141"/>
    </location>
</feature>
<feature type="transmembrane region" description="Helical" evidence="6">
    <location>
        <begin position="73"/>
        <end position="93"/>
    </location>
</feature>
<feature type="transmembrane region" description="Helical" evidence="6">
    <location>
        <begin position="39"/>
        <end position="67"/>
    </location>
</feature>
<dbReference type="PANTHER" id="PTHR30086">
    <property type="entry name" value="ARGININE EXPORTER PROTEIN ARGO"/>
    <property type="match status" value="1"/>
</dbReference>
<keyword evidence="8" id="KW-1185">Reference proteome</keyword>
<feature type="transmembrane region" description="Helical" evidence="6">
    <location>
        <begin position="188"/>
        <end position="210"/>
    </location>
</feature>
<evidence type="ECO:0000256" key="5">
    <source>
        <dbReference type="ARBA" id="ARBA00023136"/>
    </source>
</evidence>
<gene>
    <name evidence="7" type="ORF">SAMN04488026_11252</name>
</gene>
<dbReference type="GO" id="GO:0005886">
    <property type="term" value="C:plasma membrane"/>
    <property type="evidence" value="ECO:0007669"/>
    <property type="project" value="UniProtKB-SubCell"/>
</dbReference>
<feature type="transmembrane region" description="Helical" evidence="6">
    <location>
        <begin position="6"/>
        <end position="27"/>
    </location>
</feature>
<keyword evidence="4 6" id="KW-1133">Transmembrane helix</keyword>
<dbReference type="OrthoDB" id="7874789at2"/>